<reference evidence="2 3" key="1">
    <citation type="submission" date="2023-09" db="EMBL/GenBank/DDBJ databases">
        <title>Genomes of two closely related lineages of the louse Polyplax serrata with different host specificities.</title>
        <authorList>
            <person name="Martinu J."/>
            <person name="Tarabai H."/>
            <person name="Stefka J."/>
            <person name="Hypsa V."/>
        </authorList>
    </citation>
    <scope>NUCLEOTIDE SEQUENCE [LARGE SCALE GENOMIC DNA]</scope>
    <source>
        <strain evidence="2">98ZLc_SE</strain>
    </source>
</reference>
<protein>
    <submittedName>
        <fullName evidence="2">Uncharacterized protein</fullName>
    </submittedName>
</protein>
<evidence type="ECO:0000313" key="2">
    <source>
        <dbReference type="EMBL" id="KAK6640872.1"/>
    </source>
</evidence>
<evidence type="ECO:0000256" key="1">
    <source>
        <dbReference type="SAM" id="MobiDB-lite"/>
    </source>
</evidence>
<dbReference type="Proteomes" id="UP001359485">
    <property type="component" value="Unassembled WGS sequence"/>
</dbReference>
<gene>
    <name evidence="2" type="ORF">RUM44_012570</name>
</gene>
<feature type="region of interest" description="Disordered" evidence="1">
    <location>
        <begin position="13"/>
        <end position="40"/>
    </location>
</feature>
<keyword evidence="3" id="KW-1185">Reference proteome</keyword>
<accession>A0ABR1BFW3</accession>
<comment type="caution">
    <text evidence="2">The sequence shown here is derived from an EMBL/GenBank/DDBJ whole genome shotgun (WGS) entry which is preliminary data.</text>
</comment>
<sequence length="117" mass="13404">MQTLLRAHCFDGSKTGTEDVLKKESQPQQKSISEENNSFDFSTHLQQQETKINCIKKNDAAQGDCECSTEDSHTLREQLEEEQEQESKPFSRTFQHNCLEFKLVSSDIRSPFTGAEE</sequence>
<organism evidence="2 3">
    <name type="scientific">Polyplax serrata</name>
    <name type="common">Common mouse louse</name>
    <dbReference type="NCBI Taxonomy" id="468196"/>
    <lineage>
        <taxon>Eukaryota</taxon>
        <taxon>Metazoa</taxon>
        <taxon>Ecdysozoa</taxon>
        <taxon>Arthropoda</taxon>
        <taxon>Hexapoda</taxon>
        <taxon>Insecta</taxon>
        <taxon>Pterygota</taxon>
        <taxon>Neoptera</taxon>
        <taxon>Paraneoptera</taxon>
        <taxon>Psocodea</taxon>
        <taxon>Troctomorpha</taxon>
        <taxon>Phthiraptera</taxon>
        <taxon>Anoplura</taxon>
        <taxon>Polyplacidae</taxon>
        <taxon>Polyplax</taxon>
    </lineage>
</organism>
<dbReference type="EMBL" id="JAWJWF010000001">
    <property type="protein sequence ID" value="KAK6640872.1"/>
    <property type="molecule type" value="Genomic_DNA"/>
</dbReference>
<evidence type="ECO:0000313" key="3">
    <source>
        <dbReference type="Proteomes" id="UP001359485"/>
    </source>
</evidence>
<name>A0ABR1BFW3_POLSC</name>
<proteinExistence type="predicted"/>
<feature type="compositionally biased region" description="Basic and acidic residues" evidence="1">
    <location>
        <begin position="13"/>
        <end position="25"/>
    </location>
</feature>
<feature type="compositionally biased region" description="Polar residues" evidence="1">
    <location>
        <begin position="26"/>
        <end position="40"/>
    </location>
</feature>